<protein>
    <recommendedName>
        <fullName evidence="2">A to I editase domain-containing protein</fullName>
    </recommendedName>
</protein>
<dbReference type="GO" id="GO:0005730">
    <property type="term" value="C:nucleolus"/>
    <property type="evidence" value="ECO:0007669"/>
    <property type="project" value="TreeGrafter"/>
</dbReference>
<dbReference type="GO" id="GO:0006396">
    <property type="term" value="P:RNA processing"/>
    <property type="evidence" value="ECO:0007669"/>
    <property type="project" value="InterPro"/>
</dbReference>
<dbReference type="GO" id="GO:0006382">
    <property type="term" value="P:adenosine to inosine editing"/>
    <property type="evidence" value="ECO:0007669"/>
    <property type="project" value="TreeGrafter"/>
</dbReference>
<feature type="domain" description="A to I editase" evidence="2">
    <location>
        <begin position="67"/>
        <end position="421"/>
    </location>
</feature>
<reference evidence="3" key="1">
    <citation type="submission" date="2022-08" db="EMBL/GenBank/DDBJ databases">
        <authorList>
            <consortium name="DOE Joint Genome Institute"/>
            <person name="Min B."/>
            <person name="Riley R."/>
            <person name="Sierra-Patev S."/>
            <person name="Naranjo-Ortiz M."/>
            <person name="Looney B."/>
            <person name="Konkel Z."/>
            <person name="Slot J.C."/>
            <person name="Sakamoto Y."/>
            <person name="Steenwyk J.L."/>
            <person name="Rokas A."/>
            <person name="Carro J."/>
            <person name="Camarero S."/>
            <person name="Ferreira P."/>
            <person name="Molpeceres G."/>
            <person name="Ruiz-Duenas F.J."/>
            <person name="Serrano A."/>
            <person name="Henrissat B."/>
            <person name="Drula E."/>
            <person name="Hughes K.W."/>
            <person name="Mata J.L."/>
            <person name="Ishikawa N.K."/>
            <person name="Vargas-Isla R."/>
            <person name="Ushijima S."/>
            <person name="Smith C.A."/>
            <person name="Ahrendt S."/>
            <person name="Andreopoulos W."/>
            <person name="He G."/>
            <person name="Labutti K."/>
            <person name="Lipzen A."/>
            <person name="Ng V."/>
            <person name="Sandor L."/>
            <person name="Barry K."/>
            <person name="Martinez A.T."/>
            <person name="Xiao Y."/>
            <person name="Gibbons J.G."/>
            <person name="Terashima K."/>
            <person name="Hibbett D.S."/>
            <person name="Grigoriev I.V."/>
        </authorList>
    </citation>
    <scope>NUCLEOTIDE SEQUENCE</scope>
    <source>
        <strain evidence="3">TFB10291</strain>
    </source>
</reference>
<dbReference type="InterPro" id="IPR002466">
    <property type="entry name" value="A_deamin"/>
</dbReference>
<evidence type="ECO:0000259" key="2">
    <source>
        <dbReference type="PROSITE" id="PS50141"/>
    </source>
</evidence>
<dbReference type="AlphaFoldDB" id="A0AA38L6Q0"/>
<dbReference type="PROSITE" id="PS50141">
    <property type="entry name" value="A_DEAMIN_EDITASE"/>
    <property type="match status" value="1"/>
</dbReference>
<name>A0AA38L6Q0_9AGAR</name>
<dbReference type="PANTHER" id="PTHR10910">
    <property type="entry name" value="EUKARYOTE SPECIFIC DSRNA BINDING PROTEIN"/>
    <property type="match status" value="1"/>
</dbReference>
<dbReference type="GO" id="GO:0003726">
    <property type="term" value="F:double-stranded RNA adenosine deaminase activity"/>
    <property type="evidence" value="ECO:0007669"/>
    <property type="project" value="TreeGrafter"/>
</dbReference>
<evidence type="ECO:0000313" key="3">
    <source>
        <dbReference type="EMBL" id="KAJ3788005.1"/>
    </source>
</evidence>
<dbReference type="SMART" id="SM00552">
    <property type="entry name" value="ADEAMc"/>
    <property type="match status" value="1"/>
</dbReference>
<feature type="region of interest" description="Disordered" evidence="1">
    <location>
        <begin position="476"/>
        <end position="496"/>
    </location>
</feature>
<dbReference type="GO" id="GO:0003725">
    <property type="term" value="F:double-stranded RNA binding"/>
    <property type="evidence" value="ECO:0007669"/>
    <property type="project" value="TreeGrafter"/>
</dbReference>
<proteinExistence type="predicted"/>
<organism evidence="3 4">
    <name type="scientific">Lentinula aff. detonsa</name>
    <dbReference type="NCBI Taxonomy" id="2804958"/>
    <lineage>
        <taxon>Eukaryota</taxon>
        <taxon>Fungi</taxon>
        <taxon>Dikarya</taxon>
        <taxon>Basidiomycota</taxon>
        <taxon>Agaricomycotina</taxon>
        <taxon>Agaricomycetes</taxon>
        <taxon>Agaricomycetidae</taxon>
        <taxon>Agaricales</taxon>
        <taxon>Marasmiineae</taxon>
        <taxon>Omphalotaceae</taxon>
        <taxon>Lentinula</taxon>
    </lineage>
</organism>
<evidence type="ECO:0000313" key="4">
    <source>
        <dbReference type="Proteomes" id="UP001163798"/>
    </source>
</evidence>
<feature type="compositionally biased region" description="Basic and acidic residues" evidence="1">
    <location>
        <begin position="482"/>
        <end position="496"/>
    </location>
</feature>
<keyword evidence="4" id="KW-1185">Reference proteome</keyword>
<gene>
    <name evidence="3" type="ORF">GGU10DRAFT_287264</name>
</gene>
<dbReference type="Proteomes" id="UP001163798">
    <property type="component" value="Unassembled WGS sequence"/>
</dbReference>
<dbReference type="EMBL" id="MU793282">
    <property type="protein sequence ID" value="KAJ3788005.1"/>
    <property type="molecule type" value="Genomic_DNA"/>
</dbReference>
<dbReference type="GO" id="GO:0005737">
    <property type="term" value="C:cytoplasm"/>
    <property type="evidence" value="ECO:0007669"/>
    <property type="project" value="TreeGrafter"/>
</dbReference>
<accession>A0AA38L6Q0</accession>
<dbReference type="PANTHER" id="PTHR10910:SF62">
    <property type="entry name" value="AT07585P-RELATED"/>
    <property type="match status" value="1"/>
</dbReference>
<comment type="caution">
    <text evidence="3">The sequence shown here is derived from an EMBL/GenBank/DDBJ whole genome shotgun (WGS) entry which is preliminary data.</text>
</comment>
<dbReference type="Pfam" id="PF02137">
    <property type="entry name" value="A_deamin"/>
    <property type="match status" value="1"/>
</dbReference>
<evidence type="ECO:0000256" key="1">
    <source>
        <dbReference type="SAM" id="MobiDB-lite"/>
    </source>
</evidence>
<dbReference type="GO" id="GO:0008251">
    <property type="term" value="F:tRNA-specific adenosine deaminase activity"/>
    <property type="evidence" value="ECO:0007669"/>
    <property type="project" value="TreeGrafter"/>
</dbReference>
<sequence length="523" mass="58344">MNFGKSTLIGMSFNHQTQESTSSDNSHVALIHALYFKLKVFPQPSQYTVLAAFYLTSSTRPDCNIISLGTGTKCLPECRLPSQGEAIHDSHAEILARRGAIRWLLEEILRERDQGSQWIECHEYMYRFREGIELHMYISTVPCGDASTRFLAAFQDLEMASLKDSTVVTHSEGTAARGRDNYHLFNVLRTKPGRADSPPTLSLSCSDKISSWSWLGIQGAFGAKFFDRGIYIRKIIIGEVLSSKDRALIELVSADCERALGGRLEGGFPFDKGPYSLHKPAIWFTPIAFMHSRFVVGLGTTSTSSNESLCWYAGSLPPSPHSPARALSPSSSSSKSLSEKIEILPHSNAFGTQSGPSHIGTAQVIINGYKRGVSPKHRQKLKDDKFLPQVSKLSMLRLYARICREVYETKIPSSFTYYDVKNGIHNSSQQEQGRYSRDMNSAYLEAKTCLKGRSGPFSAWWNQDVVPTTALKSDEGLSGCRNETHRGAGPESSKDEADVQLEIRQRRGCGHWERFNIYGELMK</sequence>